<evidence type="ECO:0000256" key="2">
    <source>
        <dbReference type="ARBA" id="ARBA00022730"/>
    </source>
</evidence>
<dbReference type="AlphaFoldDB" id="D7CVD9"/>
<evidence type="ECO:0000313" key="8">
    <source>
        <dbReference type="Proteomes" id="UP000000379"/>
    </source>
</evidence>
<dbReference type="GO" id="GO:0005840">
    <property type="term" value="C:ribosome"/>
    <property type="evidence" value="ECO:0007669"/>
    <property type="project" value="UniProtKB-KW"/>
</dbReference>
<comment type="subunit">
    <text evidence="6">Part of the 50S ribosomal subunit. Contacts protein L29, and trigger factor when it is bound to the ribosome.</text>
</comment>
<dbReference type="STRING" id="649638.Trad_1040"/>
<dbReference type="Pfam" id="PF00276">
    <property type="entry name" value="Ribosomal_L23"/>
    <property type="match status" value="1"/>
</dbReference>
<dbReference type="GO" id="GO:0006412">
    <property type="term" value="P:translation"/>
    <property type="evidence" value="ECO:0007669"/>
    <property type="project" value="UniProtKB-UniRule"/>
</dbReference>
<dbReference type="InterPro" id="IPR013025">
    <property type="entry name" value="Ribosomal_uL23-like"/>
</dbReference>
<protein>
    <recommendedName>
        <fullName evidence="6">Large ribosomal subunit protein uL23</fullName>
    </recommendedName>
</protein>
<dbReference type="SUPFAM" id="SSF54189">
    <property type="entry name" value="Ribosomal proteins S24e, L23 and L15e"/>
    <property type="match status" value="1"/>
</dbReference>
<dbReference type="RefSeq" id="WP_013177538.1">
    <property type="nucleotide sequence ID" value="NC_014221.1"/>
</dbReference>
<name>D7CVD9_TRURR</name>
<dbReference type="GO" id="GO:0019843">
    <property type="term" value="F:rRNA binding"/>
    <property type="evidence" value="ECO:0007669"/>
    <property type="project" value="UniProtKB-UniRule"/>
</dbReference>
<evidence type="ECO:0000256" key="4">
    <source>
        <dbReference type="ARBA" id="ARBA00022980"/>
    </source>
</evidence>
<keyword evidence="5 6" id="KW-0687">Ribonucleoprotein</keyword>
<keyword evidence="3 6" id="KW-0694">RNA-binding</keyword>
<dbReference type="HOGENOM" id="CLU_037562_3_2_0"/>
<evidence type="ECO:0000256" key="6">
    <source>
        <dbReference type="HAMAP-Rule" id="MF_01369"/>
    </source>
</evidence>
<evidence type="ECO:0000256" key="1">
    <source>
        <dbReference type="ARBA" id="ARBA00006700"/>
    </source>
</evidence>
<dbReference type="NCBIfam" id="NF004363">
    <property type="entry name" value="PRK05738.2-4"/>
    <property type="match status" value="1"/>
</dbReference>
<reference evidence="7 8" key="2">
    <citation type="journal article" date="2011" name="Stand. Genomic Sci.">
        <title>Complete genome sequence of Truepera radiovictrix type strain (RQ-24).</title>
        <authorList>
            <person name="Ivanova N."/>
            <person name="Rohde C."/>
            <person name="Munk C."/>
            <person name="Nolan M."/>
            <person name="Lucas S."/>
            <person name="Del Rio T.G."/>
            <person name="Tice H."/>
            <person name="Deshpande S."/>
            <person name="Cheng J.F."/>
            <person name="Tapia R."/>
            <person name="Han C."/>
            <person name="Goodwin L."/>
            <person name="Pitluck S."/>
            <person name="Liolios K."/>
            <person name="Mavromatis K."/>
            <person name="Mikhailova N."/>
            <person name="Pati A."/>
            <person name="Chen A."/>
            <person name="Palaniappan K."/>
            <person name="Land M."/>
            <person name="Hauser L."/>
            <person name="Chang Y.J."/>
            <person name="Jeffries C.D."/>
            <person name="Brambilla E."/>
            <person name="Rohde M."/>
            <person name="Goker M."/>
            <person name="Tindall B.J."/>
            <person name="Woyke T."/>
            <person name="Bristow J."/>
            <person name="Eisen J.A."/>
            <person name="Markowitz V."/>
            <person name="Hugenholtz P."/>
            <person name="Kyrpides N.C."/>
            <person name="Klenk H.P."/>
            <person name="Lapidus A."/>
        </authorList>
    </citation>
    <scope>NUCLEOTIDE SEQUENCE [LARGE SCALE GENOMIC DNA]</scope>
    <source>
        <strain evidence="8">DSM 17093 / CIP 108686 / LMG 22925 / RQ-24</strain>
    </source>
</reference>
<dbReference type="GO" id="GO:1990904">
    <property type="term" value="C:ribonucleoprotein complex"/>
    <property type="evidence" value="ECO:0007669"/>
    <property type="project" value="UniProtKB-KW"/>
</dbReference>
<dbReference type="eggNOG" id="COG0089">
    <property type="taxonomic scope" value="Bacteria"/>
</dbReference>
<evidence type="ECO:0000256" key="5">
    <source>
        <dbReference type="ARBA" id="ARBA00023274"/>
    </source>
</evidence>
<dbReference type="InterPro" id="IPR012678">
    <property type="entry name" value="Ribosomal_uL23/eL15/eS24_sf"/>
</dbReference>
<dbReference type="Gene3D" id="3.30.70.330">
    <property type="match status" value="1"/>
</dbReference>
<organism evidence="7 8">
    <name type="scientific">Truepera radiovictrix (strain DSM 17093 / CIP 108686 / LMG 22925 / RQ-24)</name>
    <dbReference type="NCBI Taxonomy" id="649638"/>
    <lineage>
        <taxon>Bacteria</taxon>
        <taxon>Thermotogati</taxon>
        <taxon>Deinococcota</taxon>
        <taxon>Deinococci</taxon>
        <taxon>Trueperales</taxon>
        <taxon>Trueperaceae</taxon>
        <taxon>Truepera</taxon>
    </lineage>
</organism>
<reference evidence="8" key="1">
    <citation type="submission" date="2010-05" db="EMBL/GenBank/DDBJ databases">
        <title>The complete genome of Truepera radiovictris DSM 17093.</title>
        <authorList>
            <consortium name="US DOE Joint Genome Institute (JGI-PGF)"/>
            <person name="Lucas S."/>
            <person name="Copeland A."/>
            <person name="Lapidus A."/>
            <person name="Glavina del Rio T."/>
            <person name="Dalin E."/>
            <person name="Tice H."/>
            <person name="Bruce D."/>
            <person name="Goodwin L."/>
            <person name="Pitluck S."/>
            <person name="Kyrpides N."/>
            <person name="Mavromatis K."/>
            <person name="Ovchinnikova G."/>
            <person name="Munk A.C."/>
            <person name="Detter J.C."/>
            <person name="Han C."/>
            <person name="Tapia R."/>
            <person name="Land M."/>
            <person name="Hauser L."/>
            <person name="Markowitz V."/>
            <person name="Cheng J.-F."/>
            <person name="Hugenholtz P."/>
            <person name="Woyke T."/>
            <person name="Wu D."/>
            <person name="Tindall B."/>
            <person name="Pomrenke H.G."/>
            <person name="Brambilla E."/>
            <person name="Klenk H.-P."/>
            <person name="Eisen J.A."/>
        </authorList>
    </citation>
    <scope>NUCLEOTIDE SEQUENCE [LARGE SCALE GENOMIC DNA]</scope>
    <source>
        <strain evidence="8">DSM 17093 / CIP 108686 / LMG 22925 / RQ-24</strain>
    </source>
</reference>
<gene>
    <name evidence="6" type="primary">rplW</name>
    <name evidence="7" type="ordered locus">Trad_1040</name>
</gene>
<dbReference type="Proteomes" id="UP000000379">
    <property type="component" value="Chromosome"/>
</dbReference>
<dbReference type="FunFam" id="3.30.70.330:FF:000001">
    <property type="entry name" value="50S ribosomal protein L23"/>
    <property type="match status" value="1"/>
</dbReference>
<dbReference type="EMBL" id="CP002049">
    <property type="protein sequence ID" value="ADI14167.1"/>
    <property type="molecule type" value="Genomic_DNA"/>
</dbReference>
<proteinExistence type="inferred from homology"/>
<sequence>MNPHDVILRPVLSEKVLAEMGAGKYAFYVHPSANKTQIKDAIERVFEVDVLKLNLLNVRGKEKTMGRFRGVRPRRKKVIVTLKPGQRIQQLEGLT</sequence>
<keyword evidence="8" id="KW-1185">Reference proteome</keyword>
<keyword evidence="2 6" id="KW-0699">rRNA-binding</keyword>
<comment type="similarity">
    <text evidence="1 6">Belongs to the universal ribosomal protein uL23 family.</text>
</comment>
<accession>D7CVD9</accession>
<dbReference type="PANTHER" id="PTHR11620">
    <property type="entry name" value="60S RIBOSOMAL PROTEIN L23A"/>
    <property type="match status" value="1"/>
</dbReference>
<evidence type="ECO:0000313" key="7">
    <source>
        <dbReference type="EMBL" id="ADI14167.1"/>
    </source>
</evidence>
<dbReference type="KEGG" id="tra:Trad_1040"/>
<dbReference type="OrthoDB" id="9793353at2"/>
<evidence type="ECO:0000256" key="3">
    <source>
        <dbReference type="ARBA" id="ARBA00022884"/>
    </source>
</evidence>
<keyword evidence="4 6" id="KW-0689">Ribosomal protein</keyword>
<dbReference type="GO" id="GO:0003735">
    <property type="term" value="F:structural constituent of ribosome"/>
    <property type="evidence" value="ECO:0007669"/>
    <property type="project" value="InterPro"/>
</dbReference>
<comment type="function">
    <text evidence="6">One of the early assembly proteins it binds 23S rRNA. One of the proteins that surrounds the polypeptide exit tunnel on the outside of the ribosome. Forms the main docking site for trigger factor binding to the ribosome.</text>
</comment>
<dbReference type="HAMAP" id="MF_01369_B">
    <property type="entry name" value="Ribosomal_uL23_B"/>
    <property type="match status" value="1"/>
</dbReference>
<dbReference type="InterPro" id="IPR012677">
    <property type="entry name" value="Nucleotide-bd_a/b_plait_sf"/>
</dbReference>